<dbReference type="EMBL" id="PJNB01000001">
    <property type="protein sequence ID" value="PKW15398.1"/>
    <property type="molecule type" value="Genomic_DNA"/>
</dbReference>
<sequence>MGTHRVDFEALRRAADDLDQRAKVIRRARDEHESHNFSGRSGSGRVVATCLGNGTVTEIAIRGGALRSIYPETVAAEIKDAIGNARSRASEAASQAFKKVAPDLAGGQ</sequence>
<dbReference type="STRING" id="994479.GCA_000194155_02343"/>
<gene>
    <name evidence="1" type="ORF">A8926_3098</name>
</gene>
<evidence type="ECO:0000313" key="1">
    <source>
        <dbReference type="EMBL" id="PKW15398.1"/>
    </source>
</evidence>
<keyword evidence="1" id="KW-0238">DNA-binding</keyword>
<proteinExistence type="predicted"/>
<evidence type="ECO:0000313" key="2">
    <source>
        <dbReference type="Proteomes" id="UP000233786"/>
    </source>
</evidence>
<keyword evidence="2" id="KW-1185">Reference proteome</keyword>
<dbReference type="InterPro" id="IPR036894">
    <property type="entry name" value="YbaB-like_sf"/>
</dbReference>
<dbReference type="GO" id="GO:0003677">
    <property type="term" value="F:DNA binding"/>
    <property type="evidence" value="ECO:0007669"/>
    <property type="project" value="UniProtKB-KW"/>
</dbReference>
<dbReference type="Proteomes" id="UP000233786">
    <property type="component" value="Unassembled WGS sequence"/>
</dbReference>
<dbReference type="Pfam" id="PF02575">
    <property type="entry name" value="YbaB_DNA_bd"/>
    <property type="match status" value="1"/>
</dbReference>
<name>A0A2N3XXK4_SACSN</name>
<dbReference type="Gene3D" id="3.30.1310.10">
    <property type="entry name" value="Nucleoid-associated protein YbaB-like domain"/>
    <property type="match status" value="1"/>
</dbReference>
<comment type="caution">
    <text evidence="1">The sequence shown here is derived from an EMBL/GenBank/DDBJ whole genome shotgun (WGS) entry which is preliminary data.</text>
</comment>
<accession>A0A2N3XXK4</accession>
<dbReference type="InterPro" id="IPR004401">
    <property type="entry name" value="YbaB/EbfC"/>
</dbReference>
<reference evidence="1" key="1">
    <citation type="submission" date="2017-12" db="EMBL/GenBank/DDBJ databases">
        <title>Sequencing the genomes of 1000 Actinobacteria strains.</title>
        <authorList>
            <person name="Klenk H.-P."/>
        </authorList>
    </citation>
    <scope>NUCLEOTIDE SEQUENCE [LARGE SCALE GENOMIC DNA]</scope>
    <source>
        <strain evidence="1">DSM 44228</strain>
    </source>
</reference>
<organism evidence="1 2">
    <name type="scientific">Saccharopolyspora spinosa</name>
    <dbReference type="NCBI Taxonomy" id="60894"/>
    <lineage>
        <taxon>Bacteria</taxon>
        <taxon>Bacillati</taxon>
        <taxon>Actinomycetota</taxon>
        <taxon>Actinomycetes</taxon>
        <taxon>Pseudonocardiales</taxon>
        <taxon>Pseudonocardiaceae</taxon>
        <taxon>Saccharopolyspora</taxon>
    </lineage>
</organism>
<dbReference type="SUPFAM" id="SSF82607">
    <property type="entry name" value="YbaB-like"/>
    <property type="match status" value="1"/>
</dbReference>
<dbReference type="AlphaFoldDB" id="A0A2N3XXK4"/>
<protein>
    <submittedName>
        <fullName evidence="1">DNA-binding protein YbaB</fullName>
    </submittedName>
</protein>